<protein>
    <submittedName>
        <fullName evidence="1">Uncharacterized protein</fullName>
    </submittedName>
</protein>
<gene>
    <name evidence="1" type="ORF">CXB51_018356</name>
</gene>
<evidence type="ECO:0000313" key="1">
    <source>
        <dbReference type="EMBL" id="KAG8488196.1"/>
    </source>
</evidence>
<sequence length="131" mass="14484">MDGLNIARRRGIKQMMVKSDRLVAVNTLNGQTEEVRSSLVRIVREQLARGCNIKALLRDLVASQHPENEGKRPKPRLQSMNQRRVPLFPFCIYVGFGSVTDVGTNVAIVAGVGAHDGAKWGSRREGQLLCC</sequence>
<name>A0A8J6CYI1_9ROSI</name>
<dbReference type="AlphaFoldDB" id="A0A8J6CYI1"/>
<reference evidence="1 2" key="1">
    <citation type="journal article" date="2021" name="bioRxiv">
        <title>The Gossypium anomalum genome as a resource for cotton improvement and evolutionary analysis of hybrid incompatibility.</title>
        <authorList>
            <person name="Grover C.E."/>
            <person name="Yuan D."/>
            <person name="Arick M.A."/>
            <person name="Miller E.R."/>
            <person name="Hu G."/>
            <person name="Peterson D.G."/>
            <person name="Wendel J.F."/>
            <person name="Udall J.A."/>
        </authorList>
    </citation>
    <scope>NUCLEOTIDE SEQUENCE [LARGE SCALE GENOMIC DNA]</scope>
    <source>
        <strain evidence="1">JFW-Udall</strain>
        <tissue evidence="1">Leaf</tissue>
    </source>
</reference>
<dbReference type="EMBL" id="JAHUZN010000007">
    <property type="protein sequence ID" value="KAG8488196.1"/>
    <property type="molecule type" value="Genomic_DNA"/>
</dbReference>
<dbReference type="Proteomes" id="UP000701853">
    <property type="component" value="Chromosome 7"/>
</dbReference>
<comment type="caution">
    <text evidence="1">The sequence shown here is derived from an EMBL/GenBank/DDBJ whole genome shotgun (WGS) entry which is preliminary data.</text>
</comment>
<accession>A0A8J6CYI1</accession>
<proteinExistence type="predicted"/>
<dbReference type="OrthoDB" id="938791at2759"/>
<evidence type="ECO:0000313" key="2">
    <source>
        <dbReference type="Proteomes" id="UP000701853"/>
    </source>
</evidence>
<organism evidence="1 2">
    <name type="scientific">Gossypium anomalum</name>
    <dbReference type="NCBI Taxonomy" id="47600"/>
    <lineage>
        <taxon>Eukaryota</taxon>
        <taxon>Viridiplantae</taxon>
        <taxon>Streptophyta</taxon>
        <taxon>Embryophyta</taxon>
        <taxon>Tracheophyta</taxon>
        <taxon>Spermatophyta</taxon>
        <taxon>Magnoliopsida</taxon>
        <taxon>eudicotyledons</taxon>
        <taxon>Gunneridae</taxon>
        <taxon>Pentapetalae</taxon>
        <taxon>rosids</taxon>
        <taxon>malvids</taxon>
        <taxon>Malvales</taxon>
        <taxon>Malvaceae</taxon>
        <taxon>Malvoideae</taxon>
        <taxon>Gossypium</taxon>
    </lineage>
</organism>
<keyword evidence="2" id="KW-1185">Reference proteome</keyword>